<dbReference type="InterPro" id="IPR011257">
    <property type="entry name" value="DNA_glycosylase"/>
</dbReference>
<feature type="compositionally biased region" description="Polar residues" evidence="4">
    <location>
        <begin position="848"/>
        <end position="861"/>
    </location>
</feature>
<feature type="compositionally biased region" description="Basic and acidic residues" evidence="4">
    <location>
        <begin position="492"/>
        <end position="502"/>
    </location>
</feature>
<feature type="compositionally biased region" description="Polar residues" evidence="4">
    <location>
        <begin position="167"/>
        <end position="184"/>
    </location>
</feature>
<dbReference type="Pfam" id="PF00730">
    <property type="entry name" value="HhH-GPD"/>
    <property type="match status" value="1"/>
</dbReference>
<dbReference type="GO" id="GO:0003824">
    <property type="term" value="F:catalytic activity"/>
    <property type="evidence" value="ECO:0007669"/>
    <property type="project" value="InterPro"/>
</dbReference>
<dbReference type="OrthoDB" id="10265068at2759"/>
<feature type="compositionally biased region" description="Low complexity" evidence="4">
    <location>
        <begin position="121"/>
        <end position="141"/>
    </location>
</feature>
<feature type="non-terminal residue" evidence="6">
    <location>
        <position position="1"/>
    </location>
</feature>
<gene>
    <name evidence="6" type="ORF">KCV03_g9503</name>
</gene>
<feature type="compositionally biased region" description="Polar residues" evidence="4">
    <location>
        <begin position="561"/>
        <end position="586"/>
    </location>
</feature>
<reference evidence="6" key="2">
    <citation type="submission" date="2021-08" db="EMBL/GenBank/DDBJ databases">
        <authorList>
            <person name="Gostincar C."/>
            <person name="Sun X."/>
            <person name="Song Z."/>
            <person name="Gunde-Cimerman N."/>
        </authorList>
    </citation>
    <scope>NUCLEOTIDE SEQUENCE</scope>
    <source>
        <strain evidence="6">EXF-8016</strain>
    </source>
</reference>
<evidence type="ECO:0000313" key="7">
    <source>
        <dbReference type="Proteomes" id="UP000767238"/>
    </source>
</evidence>
<comment type="subcellular location">
    <subcellularLocation>
        <location evidence="1">Nucleus</location>
    </subcellularLocation>
</comment>
<dbReference type="PANTHER" id="PTHR15074:SF0">
    <property type="entry name" value="METHYL-CPG-BINDING DOMAIN PROTEIN 4-LIKE PROTEIN"/>
    <property type="match status" value="1"/>
</dbReference>
<feature type="compositionally biased region" description="Low complexity" evidence="4">
    <location>
        <begin position="1407"/>
        <end position="1419"/>
    </location>
</feature>
<feature type="region of interest" description="Disordered" evidence="4">
    <location>
        <begin position="118"/>
        <end position="146"/>
    </location>
</feature>
<feature type="compositionally biased region" description="Basic residues" evidence="4">
    <location>
        <begin position="303"/>
        <end position="315"/>
    </location>
</feature>
<reference evidence="6" key="1">
    <citation type="journal article" date="2021" name="J Fungi (Basel)">
        <title>Virulence traits and population genomics of the black yeast Aureobasidium melanogenum.</title>
        <authorList>
            <person name="Cernosa A."/>
            <person name="Sun X."/>
            <person name="Gostincar C."/>
            <person name="Fang C."/>
            <person name="Gunde-Cimerman N."/>
            <person name="Song Z."/>
        </authorList>
    </citation>
    <scope>NUCLEOTIDE SEQUENCE</scope>
    <source>
        <strain evidence="6">EXF-8016</strain>
    </source>
</reference>
<dbReference type="GO" id="GO:0003677">
    <property type="term" value="F:DNA binding"/>
    <property type="evidence" value="ECO:0007669"/>
    <property type="project" value="InterPro"/>
</dbReference>
<feature type="compositionally biased region" description="Acidic residues" evidence="4">
    <location>
        <begin position="893"/>
        <end position="905"/>
    </location>
</feature>
<feature type="compositionally biased region" description="Basic and acidic residues" evidence="4">
    <location>
        <begin position="862"/>
        <end position="883"/>
    </location>
</feature>
<feature type="compositionally biased region" description="Low complexity" evidence="4">
    <location>
        <begin position="339"/>
        <end position="348"/>
    </location>
</feature>
<feature type="region of interest" description="Disordered" evidence="4">
    <location>
        <begin position="1011"/>
        <end position="1119"/>
    </location>
</feature>
<feature type="compositionally biased region" description="Basic and acidic residues" evidence="4">
    <location>
        <begin position="255"/>
        <end position="264"/>
    </location>
</feature>
<evidence type="ECO:0000256" key="1">
    <source>
        <dbReference type="ARBA" id="ARBA00004123"/>
    </source>
</evidence>
<keyword evidence="3" id="KW-0175">Coiled coil</keyword>
<protein>
    <submittedName>
        <fullName evidence="6">DNA glycosylase</fullName>
    </submittedName>
</protein>
<dbReference type="Proteomes" id="UP000767238">
    <property type="component" value="Unassembled WGS sequence"/>
</dbReference>
<feature type="compositionally biased region" description="Low complexity" evidence="4">
    <location>
        <begin position="1054"/>
        <end position="1066"/>
    </location>
</feature>
<dbReference type="GO" id="GO:0005634">
    <property type="term" value="C:nucleus"/>
    <property type="evidence" value="ECO:0007669"/>
    <property type="project" value="UniProtKB-SubCell"/>
</dbReference>
<dbReference type="SUPFAM" id="SSF48150">
    <property type="entry name" value="DNA-glycosylase"/>
    <property type="match status" value="1"/>
</dbReference>
<feature type="compositionally biased region" description="Basic and acidic residues" evidence="4">
    <location>
        <begin position="704"/>
        <end position="720"/>
    </location>
</feature>
<feature type="coiled-coil region" evidence="3">
    <location>
        <begin position="916"/>
        <end position="972"/>
    </location>
</feature>
<dbReference type="Gene3D" id="1.10.340.30">
    <property type="entry name" value="Hypothetical protein, domain 2"/>
    <property type="match status" value="1"/>
</dbReference>
<proteinExistence type="predicted"/>
<feature type="compositionally biased region" description="Basic and acidic residues" evidence="4">
    <location>
        <begin position="809"/>
        <end position="822"/>
    </location>
</feature>
<keyword evidence="2" id="KW-0539">Nucleus</keyword>
<sequence length="1527" mass="166661">MASRPEDPVAAAAKVIRIIHDNHAAQSRYLHALRVTPGESHPETKAILQCMEQEEYHDVLTDLEPPQKATFFDKVANMSDPSENPSTLDKETTKLYFDALGLEAKGLSFKDVRAEVKKRPAVTPSAPVKSAAAPALPSTPLNPKPYREMDIKIKELNLKDKPAQQAVEPTSVAQKAPTTPAPQSQKEKKVNKDKKDKKDKKRKREDDSPKVSKKPKTEPEVAVGASQKRQKRREKQKVLREKVAAGEVPLISKPAVKETTETEKTPAVALSSASKEQLPVDKDMQLDNPESAPLESTVQANPKTKKVRRSRHKSEKLKTKPVETEQPIQPSDAKPPTIPETEITAPIEGGKKSRRARKAKAAAAASAVATSAPVAAPAQIEEPAAVEEPVLNEDSSSSSSSDEDDQNDDVPAKESTMSDFIRRTALPVLGKPTISAVADPSSDKENEQEMVSPTGRHLEAIVPETIIGESEELSNENVNDELAVHGTVQRESSSEPIHEESHSPTTRETSVSSKEEVPSPQHPEQKKSSPVVSKTELPKPVASSFTSAPPQPARPKPRILNSFSKPQSSFTSTRSGSVPSSNNKKSVTESFAEFAAFAAGKKLGYDSSDDDDDSSSSSSSSDSGDEKPAPVQARKPSPVRRQPSPAPPISPVAEPEPSAMDIDTEVGATQEQTHTDALSIDVVMTDDQQNISPPMEHNNSDQSVQEREPEQVGEEVKDETPGGFQSFHESTVPDGAPSAQSPLPDIPSPEDLMEFGGYQPSATERPDQVALVSAEDQEQTSEPANREKHESTELTEPVNSAGLEVDTQNDDKLLNDLPEADKQASVPSENEQVPEAARESSVPGDNNVEIQDSAQPSNSSSKFEEPAEDEKVPETQEFAKPETQEVETAGVDEGSDLESELEEPAEAFSQSMKDFLAAWEEETDNFENRIAELRRLLVEDGDGSAEDNKDILEKLMNEVDREEKVYKSKTTTARNALTGLERLARIKILEVLDRADATFEQRVLMVKSNLREEHNSESARSQLSPDAEDEDVEMKDESEKEVETSAENDDQGVKPSAKANSPAPSSLGWAPSEDEGLTESAKKEQKVKTRKPRKSTGTTSEHFTPSPKRKRVPAGTSAVPFPKLSAPRFGLIQERLANDPFRLLIAVTFLNKTHGKAARPIFEQVMETYPTPNDLAAANASELSEMIHSLGFQNQRARKLIKIAETWIGQPPQKGRLFRTMDYPNKGNGRHLKPKETVDEDVDDCIQAGALEIAHIYGLGPYAWDSWRIFCRDKFRGVAEGYNGEGVTGYKPSSQAKEDSIFEPEWKRVVPLDKELRACLRWMWLREGWEWDPLTGNKKKAAPTLVREASDGVATWDEPVALNPHDEDTSTVKEELAGPKGPDALVPGVKAEEVAPAPKRRARRGRNSAGAIAKRAAATTPPPAAPKEAATPVVPASAKRLNADPEIMTSRLRPRAGRTDAIASAPVPATPGRRRAAQAWAAKKLTRTKRTAAGIPTWSPTVVLICRSTAYVWQSGRDAQFSADCGR</sequence>
<evidence type="ECO:0000256" key="3">
    <source>
        <dbReference type="SAM" id="Coils"/>
    </source>
</evidence>
<dbReference type="InterPro" id="IPR045138">
    <property type="entry name" value="MeCP2/MBD4"/>
</dbReference>
<evidence type="ECO:0000256" key="4">
    <source>
        <dbReference type="SAM" id="MobiDB-lite"/>
    </source>
</evidence>
<feature type="region of interest" description="Disordered" evidence="4">
    <location>
        <begin position="603"/>
        <end position="908"/>
    </location>
</feature>
<evidence type="ECO:0000259" key="5">
    <source>
        <dbReference type="Pfam" id="PF00730"/>
    </source>
</evidence>
<dbReference type="InterPro" id="IPR003265">
    <property type="entry name" value="HhH-GPD_domain"/>
</dbReference>
<feature type="compositionally biased region" description="Basic and acidic residues" evidence="4">
    <location>
        <begin position="204"/>
        <end position="219"/>
    </location>
</feature>
<feature type="compositionally biased region" description="Basic and acidic residues" evidence="4">
    <location>
        <begin position="1364"/>
        <end position="1377"/>
    </location>
</feature>
<feature type="compositionally biased region" description="Low complexity" evidence="4">
    <location>
        <begin position="361"/>
        <end position="378"/>
    </location>
</feature>
<feature type="compositionally biased region" description="Basic and acidic residues" evidence="4">
    <location>
        <begin position="185"/>
        <end position="196"/>
    </location>
</feature>
<dbReference type="EMBL" id="JAHFYH010000126">
    <property type="protein sequence ID" value="KAH0211992.1"/>
    <property type="molecule type" value="Genomic_DNA"/>
</dbReference>
<feature type="compositionally biased region" description="Basic and acidic residues" evidence="4">
    <location>
        <begin position="513"/>
        <end position="527"/>
    </location>
</feature>
<organism evidence="6 7">
    <name type="scientific">Aureobasidium melanogenum</name>
    <name type="common">Aureobasidium pullulans var. melanogenum</name>
    <dbReference type="NCBI Taxonomy" id="46634"/>
    <lineage>
        <taxon>Eukaryota</taxon>
        <taxon>Fungi</taxon>
        <taxon>Dikarya</taxon>
        <taxon>Ascomycota</taxon>
        <taxon>Pezizomycotina</taxon>
        <taxon>Dothideomycetes</taxon>
        <taxon>Dothideomycetidae</taxon>
        <taxon>Dothideales</taxon>
        <taxon>Saccotheciaceae</taxon>
        <taxon>Aureobasidium</taxon>
    </lineage>
</organism>
<dbReference type="GO" id="GO:0006285">
    <property type="term" value="P:base-excision repair, AP site formation"/>
    <property type="evidence" value="ECO:0007669"/>
    <property type="project" value="UniProtKB-ARBA"/>
</dbReference>
<feature type="compositionally biased region" description="Polar residues" evidence="4">
    <location>
        <begin position="667"/>
        <end position="676"/>
    </location>
</feature>
<accession>A0A9P8K4A5</accession>
<evidence type="ECO:0000256" key="2">
    <source>
        <dbReference type="ARBA" id="ARBA00023242"/>
    </source>
</evidence>
<dbReference type="PANTHER" id="PTHR15074">
    <property type="entry name" value="METHYL-CPG-BINDING PROTEIN"/>
    <property type="match status" value="1"/>
</dbReference>
<evidence type="ECO:0000313" key="6">
    <source>
        <dbReference type="EMBL" id="KAH0211992.1"/>
    </source>
</evidence>
<feature type="region of interest" description="Disordered" evidence="4">
    <location>
        <begin position="1359"/>
        <end position="1434"/>
    </location>
</feature>
<comment type="caution">
    <text evidence="6">The sequence shown here is derived from an EMBL/GenBank/DDBJ whole genome shotgun (WGS) entry which is preliminary data.</text>
</comment>
<feature type="domain" description="HhH-GPD" evidence="5">
    <location>
        <begin position="1152"/>
        <end position="1215"/>
    </location>
</feature>
<name>A0A9P8K4A5_AURME</name>
<feature type="region of interest" description="Disordered" evidence="4">
    <location>
        <begin position="161"/>
        <end position="586"/>
    </location>
</feature>